<evidence type="ECO:0000313" key="2">
    <source>
        <dbReference type="EMBL" id="MDR7087140.1"/>
    </source>
</evidence>
<dbReference type="Pfam" id="PF08818">
    <property type="entry name" value="DUF1801"/>
    <property type="match status" value="1"/>
</dbReference>
<accession>A0ABU1UPS3</accession>
<evidence type="ECO:0000259" key="1">
    <source>
        <dbReference type="Pfam" id="PF08818"/>
    </source>
</evidence>
<comment type="caution">
    <text evidence="2">The sequence shown here is derived from an EMBL/GenBank/DDBJ whole genome shotgun (WGS) entry which is preliminary data.</text>
</comment>
<feature type="domain" description="YdhG-like" evidence="1">
    <location>
        <begin position="28"/>
        <end position="121"/>
    </location>
</feature>
<gene>
    <name evidence="2" type="ORF">J2X11_001979</name>
</gene>
<protein>
    <submittedName>
        <fullName evidence="2">Uncharacterized protein YdhG (YjbR/CyaY superfamily)</fullName>
    </submittedName>
</protein>
<dbReference type="RefSeq" id="WP_309970237.1">
    <property type="nucleotide sequence ID" value="NZ_JAVDWH010000001.1"/>
</dbReference>
<reference evidence="2 3" key="1">
    <citation type="submission" date="2023-07" db="EMBL/GenBank/DDBJ databases">
        <title>Sorghum-associated microbial communities from plants grown in Nebraska, USA.</title>
        <authorList>
            <person name="Schachtman D."/>
        </authorList>
    </citation>
    <scope>NUCLEOTIDE SEQUENCE [LARGE SCALE GENOMIC DNA]</scope>
    <source>
        <strain evidence="2 3">BE248</strain>
    </source>
</reference>
<dbReference type="SUPFAM" id="SSF159888">
    <property type="entry name" value="YdhG-like"/>
    <property type="match status" value="1"/>
</dbReference>
<organism evidence="2 3">
    <name type="scientific">Aeromicrobium panaciterrae</name>
    <dbReference type="NCBI Taxonomy" id="363861"/>
    <lineage>
        <taxon>Bacteria</taxon>
        <taxon>Bacillati</taxon>
        <taxon>Actinomycetota</taxon>
        <taxon>Actinomycetes</taxon>
        <taxon>Propionibacteriales</taxon>
        <taxon>Nocardioidaceae</taxon>
        <taxon>Aeromicrobium</taxon>
    </lineage>
</organism>
<dbReference type="InterPro" id="IPR014922">
    <property type="entry name" value="YdhG-like"/>
</dbReference>
<evidence type="ECO:0000313" key="3">
    <source>
        <dbReference type="Proteomes" id="UP001257739"/>
    </source>
</evidence>
<keyword evidence="3" id="KW-1185">Reference proteome</keyword>
<dbReference type="Gene3D" id="3.90.1150.200">
    <property type="match status" value="1"/>
</dbReference>
<dbReference type="EMBL" id="JAVDWH010000001">
    <property type="protein sequence ID" value="MDR7087140.1"/>
    <property type="molecule type" value="Genomic_DNA"/>
</dbReference>
<dbReference type="Proteomes" id="UP001257739">
    <property type="component" value="Unassembled WGS sequence"/>
</dbReference>
<proteinExistence type="predicted"/>
<sequence>MTEHPDREKKTFTTVDEYIDASLIGVEERLVEMRRIIRAAAPETEETISYNIPAYKTDGVVVVQFAGFTEHTSLTFFPTAGAFSKFSDELAAYKTSKSAIRFPLDEPLPVDLIDAIVRFRVNEAADYVASKRR</sequence>
<name>A0ABU1UPS3_9ACTN</name>